<dbReference type="Proteomes" id="UP001235547">
    <property type="component" value="Chromosome 2"/>
</dbReference>
<keyword evidence="9" id="KW-1185">Reference proteome</keyword>
<feature type="transmembrane region" description="Helical" evidence="6">
    <location>
        <begin position="337"/>
        <end position="356"/>
    </location>
</feature>
<evidence type="ECO:0000313" key="9">
    <source>
        <dbReference type="Proteomes" id="UP001235547"/>
    </source>
</evidence>
<feature type="transmembrane region" description="Helical" evidence="6">
    <location>
        <begin position="236"/>
        <end position="257"/>
    </location>
</feature>
<evidence type="ECO:0000256" key="3">
    <source>
        <dbReference type="ARBA" id="ARBA00022692"/>
    </source>
</evidence>
<accession>A0ABY8CNS3</accession>
<protein>
    <submittedName>
        <fullName evidence="8">Anion permease</fullName>
    </submittedName>
</protein>
<feature type="transmembrane region" description="Helical" evidence="6">
    <location>
        <begin position="277"/>
        <end position="298"/>
    </location>
</feature>
<proteinExistence type="predicted"/>
<keyword evidence="5 6" id="KW-0472">Membrane</keyword>
<feature type="transmembrane region" description="Helical" evidence="6">
    <location>
        <begin position="109"/>
        <end position="127"/>
    </location>
</feature>
<sequence>MLHSVPSTVGTVSELQGAGARRAWSLRPVAMRSVFGLLLLQASVFVILYGFDGLPIAGRLSLSVFVGALIAWVVLGLPDTPVALAGALVLVVSGAVGEDALFATLGSEIVWLLIAAFVLASALRSSGTAERAAAAVLRRCRTVAGVFWGATLMIALTAFVIPSTSARAAILMPVFFGLSAAIARPTVIKGLALLFPSVILLSACASMTGAGAHLIAADFMRHVGGADVNFARWVLLGAPFALITSLIACGMIQLVFLSSEDRRAPVGTLPVGPRTNAGNEAALLTIVGATVLLWATSALHGQNIAIVALAAALLAGCKSVSGISLKDALKGVEWNLLLFLAATLLIGEALLTSGAARYLIDQTLAGLQGRLAPDPWMVVTLAALVSSLAHILITSRTVRASVLIPAVALPLSAFGADPAALIFVTAVGSGFCQTLMVSAKPVALFGSAETPPFTQGDLLRLAAFLLPLFIGLLVAFALFIWPPLGLPFETIPATPGSSN</sequence>
<evidence type="ECO:0000256" key="2">
    <source>
        <dbReference type="ARBA" id="ARBA00022448"/>
    </source>
</evidence>
<dbReference type="PANTHER" id="PTHR10283:SF92">
    <property type="entry name" value="LOW-AFFINITY PHOSPHATE TRANSPORTER PHO91"/>
    <property type="match status" value="1"/>
</dbReference>
<organism evidence="8 9">
    <name type="scientific">Sinorhizobium numidicum</name>
    <dbReference type="NCBI Taxonomy" id="680248"/>
    <lineage>
        <taxon>Bacteria</taxon>
        <taxon>Pseudomonadati</taxon>
        <taxon>Pseudomonadota</taxon>
        <taxon>Alphaproteobacteria</taxon>
        <taxon>Hyphomicrobiales</taxon>
        <taxon>Rhizobiaceae</taxon>
        <taxon>Sinorhizobium/Ensifer group</taxon>
        <taxon>Sinorhizobium</taxon>
    </lineage>
</organism>
<dbReference type="Pfam" id="PF03600">
    <property type="entry name" value="CitMHS"/>
    <property type="match status" value="1"/>
</dbReference>
<dbReference type="EMBL" id="CP120370">
    <property type="protein sequence ID" value="WEX80314.1"/>
    <property type="molecule type" value="Genomic_DNA"/>
</dbReference>
<feature type="transmembrane region" description="Helical" evidence="6">
    <location>
        <begin position="376"/>
        <end position="393"/>
    </location>
</feature>
<feature type="transmembrane region" description="Helical" evidence="6">
    <location>
        <begin position="56"/>
        <end position="75"/>
    </location>
</feature>
<evidence type="ECO:0000256" key="6">
    <source>
        <dbReference type="SAM" id="Phobius"/>
    </source>
</evidence>
<reference evidence="8 9" key="1">
    <citation type="submission" date="2023-03" db="EMBL/GenBank/DDBJ databases">
        <authorList>
            <person name="Kaur S."/>
            <person name="Espinosa-Saiz D."/>
            <person name="Velazquez E."/>
            <person name="Menendez E."/>
            <person name="diCenzo G.C."/>
        </authorList>
    </citation>
    <scope>NUCLEOTIDE SEQUENCE [LARGE SCALE GENOMIC DNA]</scope>
    <source>
        <strain evidence="8 9">LMG 27395</strain>
    </source>
</reference>
<evidence type="ECO:0000256" key="4">
    <source>
        <dbReference type="ARBA" id="ARBA00022989"/>
    </source>
</evidence>
<dbReference type="PANTHER" id="PTHR10283">
    <property type="entry name" value="SOLUTE CARRIER FAMILY 13 MEMBER"/>
    <property type="match status" value="1"/>
</dbReference>
<keyword evidence="4 6" id="KW-1133">Transmembrane helix</keyword>
<keyword evidence="2" id="KW-0813">Transport</keyword>
<dbReference type="RefSeq" id="WP_280731015.1">
    <property type="nucleotide sequence ID" value="NZ_CP120367.1"/>
</dbReference>
<evidence type="ECO:0000259" key="7">
    <source>
        <dbReference type="Pfam" id="PF03600"/>
    </source>
</evidence>
<feature type="transmembrane region" description="Helical" evidence="6">
    <location>
        <begin position="139"/>
        <end position="160"/>
    </location>
</feature>
<feature type="transmembrane region" description="Helical" evidence="6">
    <location>
        <begin position="166"/>
        <end position="183"/>
    </location>
</feature>
<name>A0ABY8CNS3_9HYPH</name>
<evidence type="ECO:0000256" key="5">
    <source>
        <dbReference type="ARBA" id="ARBA00023136"/>
    </source>
</evidence>
<evidence type="ECO:0000256" key="1">
    <source>
        <dbReference type="ARBA" id="ARBA00004141"/>
    </source>
</evidence>
<dbReference type="InterPro" id="IPR004680">
    <property type="entry name" value="Cit_transptr-like_dom"/>
</dbReference>
<comment type="subcellular location">
    <subcellularLocation>
        <location evidence="1">Membrane</location>
        <topology evidence="1">Multi-pass membrane protein</topology>
    </subcellularLocation>
</comment>
<feature type="transmembrane region" description="Helical" evidence="6">
    <location>
        <begin position="190"/>
        <end position="216"/>
    </location>
</feature>
<feature type="transmembrane region" description="Helical" evidence="6">
    <location>
        <begin position="458"/>
        <end position="481"/>
    </location>
</feature>
<keyword evidence="3 6" id="KW-0812">Transmembrane</keyword>
<feature type="transmembrane region" description="Helical" evidence="6">
    <location>
        <begin position="304"/>
        <end position="325"/>
    </location>
</feature>
<gene>
    <name evidence="8" type="ORF">PYH38_001734</name>
</gene>
<feature type="domain" description="Citrate transporter-like" evidence="7">
    <location>
        <begin position="71"/>
        <end position="428"/>
    </location>
</feature>
<feature type="transmembrane region" description="Helical" evidence="6">
    <location>
        <begin position="29"/>
        <end position="50"/>
    </location>
</feature>
<evidence type="ECO:0000313" key="8">
    <source>
        <dbReference type="EMBL" id="WEX80314.1"/>
    </source>
</evidence>